<gene>
    <name evidence="2" type="ORF">MUK42_10952</name>
</gene>
<evidence type="ECO:0000313" key="3">
    <source>
        <dbReference type="Proteomes" id="UP001055439"/>
    </source>
</evidence>
<reference evidence="2" key="1">
    <citation type="submission" date="2022-05" db="EMBL/GenBank/DDBJ databases">
        <title>The Musa troglodytarum L. genome provides insights into the mechanism of non-climacteric behaviour and enrichment of carotenoids.</title>
        <authorList>
            <person name="Wang J."/>
        </authorList>
    </citation>
    <scope>NUCLEOTIDE SEQUENCE</scope>
    <source>
        <tissue evidence="2">Leaf</tissue>
    </source>
</reference>
<dbReference type="AlphaFoldDB" id="A0A9E7GQ01"/>
<evidence type="ECO:0000256" key="1">
    <source>
        <dbReference type="SAM" id="MobiDB-lite"/>
    </source>
</evidence>
<proteinExistence type="predicted"/>
<organism evidence="2 3">
    <name type="scientific">Musa troglodytarum</name>
    <name type="common">fe'i banana</name>
    <dbReference type="NCBI Taxonomy" id="320322"/>
    <lineage>
        <taxon>Eukaryota</taxon>
        <taxon>Viridiplantae</taxon>
        <taxon>Streptophyta</taxon>
        <taxon>Embryophyta</taxon>
        <taxon>Tracheophyta</taxon>
        <taxon>Spermatophyta</taxon>
        <taxon>Magnoliopsida</taxon>
        <taxon>Liliopsida</taxon>
        <taxon>Zingiberales</taxon>
        <taxon>Musaceae</taxon>
        <taxon>Musa</taxon>
    </lineage>
</organism>
<feature type="region of interest" description="Disordered" evidence="1">
    <location>
        <begin position="98"/>
        <end position="117"/>
    </location>
</feature>
<keyword evidence="3" id="KW-1185">Reference proteome</keyword>
<protein>
    <submittedName>
        <fullName evidence="2">Uncharacterized protein</fullName>
    </submittedName>
</protein>
<dbReference type="EMBL" id="CP097509">
    <property type="protein sequence ID" value="URE18940.1"/>
    <property type="molecule type" value="Genomic_DNA"/>
</dbReference>
<accession>A0A9E7GQ01</accession>
<sequence length="117" mass="13712">MLICRFAKVKSYSMHEVDIKHAKTNELINEHTKIEDYLHVNHGRELQVWTKHLIWYEEPPPGRRLHVQPLTQRPSTPSFDDPQPTVIALDQWTSTLRRPNSPSRGIVDVEPQEHGIF</sequence>
<evidence type="ECO:0000313" key="2">
    <source>
        <dbReference type="EMBL" id="URE18940.1"/>
    </source>
</evidence>
<dbReference type="Proteomes" id="UP001055439">
    <property type="component" value="Chromosome 7"/>
</dbReference>
<name>A0A9E7GQ01_9LILI</name>